<dbReference type="GO" id="GO:0005198">
    <property type="term" value="F:structural molecule activity"/>
    <property type="evidence" value="ECO:0007669"/>
    <property type="project" value="InterPro"/>
</dbReference>
<evidence type="ECO:0000256" key="2">
    <source>
        <dbReference type="ARBA" id="ARBA00010798"/>
    </source>
</evidence>
<dbReference type="Pfam" id="PF00595">
    <property type="entry name" value="PDZ"/>
    <property type="match status" value="1"/>
</dbReference>
<dbReference type="SUPFAM" id="SSF50156">
    <property type="entry name" value="PDZ domain-like"/>
    <property type="match status" value="1"/>
</dbReference>
<protein>
    <recommendedName>
        <fullName evidence="4">PDZ domain-containing protein</fullName>
    </recommendedName>
</protein>
<dbReference type="GO" id="GO:0005856">
    <property type="term" value="C:cytoskeleton"/>
    <property type="evidence" value="ECO:0007669"/>
    <property type="project" value="UniProtKB-SubCell"/>
</dbReference>
<dbReference type="InterPro" id="IPR036034">
    <property type="entry name" value="PDZ_sf"/>
</dbReference>
<dbReference type="SMART" id="SM00228">
    <property type="entry name" value="PDZ"/>
    <property type="match status" value="1"/>
</dbReference>
<dbReference type="GO" id="GO:0016010">
    <property type="term" value="C:dystrophin-associated glycoprotein complex"/>
    <property type="evidence" value="ECO:0007669"/>
    <property type="project" value="TreeGrafter"/>
</dbReference>
<reference evidence="5" key="1">
    <citation type="submission" date="2018-11" db="EMBL/GenBank/DDBJ databases">
        <authorList>
            <consortium name="Pathogen Informatics"/>
        </authorList>
    </citation>
    <scope>NUCLEOTIDE SEQUENCE</scope>
</reference>
<comment type="caution">
    <text evidence="5">The sequence shown here is derived from an EMBL/GenBank/DDBJ whole genome shotgun (WGS) entry which is preliminary data.</text>
</comment>
<dbReference type="AlphaFoldDB" id="A0A448XMS4"/>
<keyword evidence="3" id="KW-0963">Cytoplasm</keyword>
<dbReference type="CDD" id="cd06801">
    <property type="entry name" value="PDZ_syntrophin-like"/>
    <property type="match status" value="1"/>
</dbReference>
<evidence type="ECO:0000256" key="3">
    <source>
        <dbReference type="ARBA" id="ARBA00023212"/>
    </source>
</evidence>
<dbReference type="InterPro" id="IPR015482">
    <property type="entry name" value="Syntrophin"/>
</dbReference>
<accession>A0A448XMS4</accession>
<evidence type="ECO:0000313" key="6">
    <source>
        <dbReference type="Proteomes" id="UP000784294"/>
    </source>
</evidence>
<feature type="domain" description="PDZ" evidence="4">
    <location>
        <begin position="62"/>
        <end position="145"/>
    </location>
</feature>
<keyword evidence="6" id="KW-1185">Reference proteome</keyword>
<dbReference type="Gene3D" id="2.30.42.10">
    <property type="match status" value="1"/>
</dbReference>
<dbReference type="Proteomes" id="UP000784294">
    <property type="component" value="Unassembled WGS sequence"/>
</dbReference>
<gene>
    <name evidence="5" type="ORF">PXEA_LOCUS33849</name>
</gene>
<comment type="subcellular location">
    <subcellularLocation>
        <location evidence="1">Cytoplasm</location>
        <location evidence="1">Cytoskeleton</location>
    </subcellularLocation>
</comment>
<sequence>MCLSELFTTYMINASSRLDLIIKDFLVPIKATLKEDVLIIDLVDASLQTNDKNFKIPSHKRIVRINKEDYNGLGISIKGGWENKTPILISKIFKGMAADLSGQLFVGDAILTVNGEDLRNASHDEAVRALKRATSTVELVVKHLRERYILLKS</sequence>
<dbReference type="EMBL" id="CAAALY010264786">
    <property type="protein sequence ID" value="VEL40409.1"/>
    <property type="molecule type" value="Genomic_DNA"/>
</dbReference>
<organism evidence="5 6">
    <name type="scientific">Protopolystoma xenopodis</name>
    <dbReference type="NCBI Taxonomy" id="117903"/>
    <lineage>
        <taxon>Eukaryota</taxon>
        <taxon>Metazoa</taxon>
        <taxon>Spiralia</taxon>
        <taxon>Lophotrochozoa</taxon>
        <taxon>Platyhelminthes</taxon>
        <taxon>Monogenea</taxon>
        <taxon>Polyopisthocotylea</taxon>
        <taxon>Polystomatidea</taxon>
        <taxon>Polystomatidae</taxon>
        <taxon>Protopolystoma</taxon>
    </lineage>
</organism>
<evidence type="ECO:0000313" key="5">
    <source>
        <dbReference type="EMBL" id="VEL40409.1"/>
    </source>
</evidence>
<evidence type="ECO:0000256" key="1">
    <source>
        <dbReference type="ARBA" id="ARBA00004245"/>
    </source>
</evidence>
<evidence type="ECO:0000259" key="4">
    <source>
        <dbReference type="PROSITE" id="PS50106"/>
    </source>
</evidence>
<dbReference type="OrthoDB" id="409749at2759"/>
<comment type="similarity">
    <text evidence="2">Belongs to the syntrophin family.</text>
</comment>
<dbReference type="PANTHER" id="PTHR10554:SF12">
    <property type="entry name" value="IP02644P"/>
    <property type="match status" value="1"/>
</dbReference>
<dbReference type="PANTHER" id="PTHR10554">
    <property type="entry name" value="SYNTROPHIN"/>
    <property type="match status" value="1"/>
</dbReference>
<keyword evidence="3" id="KW-0206">Cytoskeleton</keyword>
<dbReference type="PROSITE" id="PS50106">
    <property type="entry name" value="PDZ"/>
    <property type="match status" value="1"/>
</dbReference>
<dbReference type="InterPro" id="IPR001478">
    <property type="entry name" value="PDZ"/>
</dbReference>
<name>A0A448XMS4_9PLAT</name>
<proteinExistence type="inferred from homology"/>